<reference evidence="4" key="1">
    <citation type="submission" date="2018-02" db="EMBL/GenBank/DDBJ databases">
        <title>Genome sequencing of Solimonas sp. HR-BB.</title>
        <authorList>
            <person name="Lee Y."/>
            <person name="Jeon C.O."/>
        </authorList>
    </citation>
    <scope>NUCLEOTIDE SEQUENCE [LARGE SCALE GENOMIC DNA]</scope>
    <source>
        <strain evidence="4">HR-U</strain>
    </source>
</reference>
<feature type="region of interest" description="Disordered" evidence="1">
    <location>
        <begin position="333"/>
        <end position="371"/>
    </location>
</feature>
<proteinExistence type="predicted"/>
<name>A0A2S7II43_9BACT</name>
<dbReference type="Proteomes" id="UP000239590">
    <property type="component" value="Unassembled WGS sequence"/>
</dbReference>
<dbReference type="InterPro" id="IPR001279">
    <property type="entry name" value="Metallo-B-lactamas"/>
</dbReference>
<feature type="compositionally biased region" description="Basic and acidic residues" evidence="1">
    <location>
        <begin position="333"/>
        <end position="350"/>
    </location>
</feature>
<sequence length="371" mass="42021">MANVAQEVIKPTQAGIFRSVYLYTGQGETTLLVIPTGPNVEDYQYVLVDCDQDKESDEIELISLFKDLFTDGQKIDVYINTHPHADHTAGIKDLYDEIGITEVWHSNHKASGKDEGAYKELKYVLDKVGKSNEYHLKGTNDVNKLRKSDKAETEVVKKIGNVDYIVLSPAEYVCDDIDGEDEKARYRRIHEQCGVIRFGYGSDPKHIMMTGDSDKKAWKEHITDYHKDHLTAIVLSASHHGSRTFFKENEDDEDVYEEHIKFIEPTYLIISAPKQADSPHDHPHDDAMELYKKYVDPDNILHLGENLESVIIDIDSSGQMDVRLDKRLVETYGRKKSDSDQKRDTSDSKKAIGFGVHVGSSGTKIDNKPMG</sequence>
<evidence type="ECO:0000256" key="1">
    <source>
        <dbReference type="SAM" id="MobiDB-lite"/>
    </source>
</evidence>
<accession>A0A2S7II43</accession>
<dbReference type="AlphaFoldDB" id="A0A2S7II43"/>
<dbReference type="EMBL" id="PTRA01000004">
    <property type="protein sequence ID" value="PQA55659.1"/>
    <property type="molecule type" value="Genomic_DNA"/>
</dbReference>
<protein>
    <recommendedName>
        <fullName evidence="2">Metallo-beta-lactamase domain-containing protein</fullName>
    </recommendedName>
</protein>
<dbReference type="Pfam" id="PF00753">
    <property type="entry name" value="Lactamase_B"/>
    <property type="match status" value="1"/>
</dbReference>
<dbReference type="PANTHER" id="PTHR30619">
    <property type="entry name" value="DNA INTERNALIZATION/COMPETENCE PROTEIN COMEC/REC2"/>
    <property type="match status" value="1"/>
</dbReference>
<gene>
    <name evidence="3" type="ORF">C5O19_19810</name>
</gene>
<comment type="caution">
    <text evidence="3">The sequence shown here is derived from an EMBL/GenBank/DDBJ whole genome shotgun (WGS) entry which is preliminary data.</text>
</comment>
<dbReference type="SUPFAM" id="SSF56281">
    <property type="entry name" value="Metallo-hydrolase/oxidoreductase"/>
    <property type="match status" value="2"/>
</dbReference>
<dbReference type="Gene3D" id="3.60.15.10">
    <property type="entry name" value="Ribonuclease Z/Hydroxyacylglutathione hydrolase-like"/>
    <property type="match status" value="1"/>
</dbReference>
<dbReference type="PANTHER" id="PTHR30619:SF1">
    <property type="entry name" value="RECOMBINATION PROTEIN 2"/>
    <property type="match status" value="1"/>
</dbReference>
<evidence type="ECO:0000259" key="2">
    <source>
        <dbReference type="Pfam" id="PF00753"/>
    </source>
</evidence>
<dbReference type="InterPro" id="IPR036866">
    <property type="entry name" value="RibonucZ/Hydroxyglut_hydro"/>
</dbReference>
<evidence type="ECO:0000313" key="4">
    <source>
        <dbReference type="Proteomes" id="UP000239590"/>
    </source>
</evidence>
<keyword evidence="4" id="KW-1185">Reference proteome</keyword>
<dbReference type="InterPro" id="IPR052159">
    <property type="entry name" value="Competence_DNA_uptake"/>
</dbReference>
<organism evidence="3 4">
    <name type="scientific">Siphonobacter curvatus</name>
    <dbReference type="NCBI Taxonomy" id="2094562"/>
    <lineage>
        <taxon>Bacteria</taxon>
        <taxon>Pseudomonadati</taxon>
        <taxon>Bacteroidota</taxon>
        <taxon>Cytophagia</taxon>
        <taxon>Cytophagales</taxon>
        <taxon>Cytophagaceae</taxon>
        <taxon>Siphonobacter</taxon>
    </lineage>
</organism>
<dbReference type="OrthoDB" id="418728at2"/>
<dbReference type="RefSeq" id="WP_104715119.1">
    <property type="nucleotide sequence ID" value="NZ_PTRA01000004.1"/>
</dbReference>
<evidence type="ECO:0000313" key="3">
    <source>
        <dbReference type="EMBL" id="PQA55659.1"/>
    </source>
</evidence>
<feature type="domain" description="Metallo-beta-lactamase" evidence="2">
    <location>
        <begin position="20"/>
        <end position="130"/>
    </location>
</feature>